<organism evidence="2 3">
    <name type="scientific">Klebsiella pneumoniae</name>
    <dbReference type="NCBI Taxonomy" id="573"/>
    <lineage>
        <taxon>Bacteria</taxon>
        <taxon>Pseudomonadati</taxon>
        <taxon>Pseudomonadota</taxon>
        <taxon>Gammaproteobacteria</taxon>
        <taxon>Enterobacterales</taxon>
        <taxon>Enterobacteriaceae</taxon>
        <taxon>Klebsiella/Raoultella group</taxon>
        <taxon>Klebsiella</taxon>
        <taxon>Klebsiella pneumoniae complex</taxon>
    </lineage>
</organism>
<dbReference type="EMBL" id="LR134162">
    <property type="protein sequence ID" value="VEB06109.1"/>
    <property type="molecule type" value="Genomic_DNA"/>
</dbReference>
<dbReference type="InterPro" id="IPR050984">
    <property type="entry name" value="Gfo/Idh/MocA_domain"/>
</dbReference>
<evidence type="ECO:0000313" key="2">
    <source>
        <dbReference type="EMBL" id="VEB06109.1"/>
    </source>
</evidence>
<dbReference type="Gene3D" id="3.30.360.10">
    <property type="entry name" value="Dihydrodipicolinate Reductase, domain 2"/>
    <property type="match status" value="1"/>
</dbReference>
<name>A0A447S286_KLEPN</name>
<dbReference type="PANTHER" id="PTHR22604">
    <property type="entry name" value="OXIDOREDUCTASES"/>
    <property type="match status" value="1"/>
</dbReference>
<evidence type="ECO:0000256" key="1">
    <source>
        <dbReference type="ARBA" id="ARBA00023002"/>
    </source>
</evidence>
<dbReference type="PANTHER" id="PTHR22604:SF105">
    <property type="entry name" value="TRANS-1,2-DIHYDROBENZENE-1,2-DIOL DEHYDROGENASE"/>
    <property type="match status" value="1"/>
</dbReference>
<reference evidence="2 3" key="1">
    <citation type="submission" date="2018-12" db="EMBL/GenBank/DDBJ databases">
        <authorList>
            <consortium name="Pathogen Informatics"/>
        </authorList>
    </citation>
    <scope>NUCLEOTIDE SEQUENCE [LARGE SCALE GENOMIC DNA]</scope>
    <source>
        <strain evidence="2 3">NCTC13635</strain>
    </source>
</reference>
<protein>
    <submittedName>
        <fullName evidence="2">Myo-inositol 2-dehydrogenase</fullName>
    </submittedName>
</protein>
<dbReference type="Proteomes" id="UP000282433">
    <property type="component" value="Chromosome"/>
</dbReference>
<accession>A0A447S286</accession>
<keyword evidence="1" id="KW-0560">Oxidoreductase</keyword>
<sequence>MLFSWQNGMQGLLNTTLFSNTPGGAVVAGRQATLTIDGQFYAPGGFTLAASQGGQVLRWEEPRNRYDQLFWQAEHFAWCIGQGVQDSPLRPLSRVLQNLQVMDEVRRQVGAVFNEER</sequence>
<dbReference type="SUPFAM" id="SSF55347">
    <property type="entry name" value="Glyceraldehyde-3-phosphate dehydrogenase-like, C-terminal domain"/>
    <property type="match status" value="1"/>
</dbReference>
<dbReference type="AlphaFoldDB" id="A0A447S286"/>
<dbReference type="GO" id="GO:0016491">
    <property type="term" value="F:oxidoreductase activity"/>
    <property type="evidence" value="ECO:0007669"/>
    <property type="project" value="UniProtKB-KW"/>
</dbReference>
<proteinExistence type="predicted"/>
<evidence type="ECO:0000313" key="3">
    <source>
        <dbReference type="Proteomes" id="UP000282433"/>
    </source>
</evidence>
<gene>
    <name evidence="2" type="ORF">NCTC13635_05752</name>
</gene>